<name>A0A1J9PQU3_9EURO</name>
<reference evidence="1 2" key="1">
    <citation type="submission" date="2015-07" db="EMBL/GenBank/DDBJ databases">
        <title>Emmonsia species relationships and genome sequence.</title>
        <authorList>
            <consortium name="The Broad Institute Genomics Platform"/>
            <person name="Cuomo C.A."/>
            <person name="Munoz J.F."/>
            <person name="Imamovic A."/>
            <person name="Priest M.E."/>
            <person name="Young S."/>
            <person name="Clay O.K."/>
            <person name="McEwen J.G."/>
        </authorList>
    </citation>
    <scope>NUCLEOTIDE SEQUENCE [LARGE SCALE GENOMIC DNA]</scope>
    <source>
        <strain evidence="1 2">UAMH 9510</strain>
    </source>
</reference>
<dbReference type="AlphaFoldDB" id="A0A1J9PQU3"/>
<dbReference type="Proteomes" id="UP000182235">
    <property type="component" value="Unassembled WGS sequence"/>
</dbReference>
<proteinExistence type="predicted"/>
<organism evidence="1 2">
    <name type="scientific">Emergomyces pasteurianus Ep9510</name>
    <dbReference type="NCBI Taxonomy" id="1447872"/>
    <lineage>
        <taxon>Eukaryota</taxon>
        <taxon>Fungi</taxon>
        <taxon>Dikarya</taxon>
        <taxon>Ascomycota</taxon>
        <taxon>Pezizomycotina</taxon>
        <taxon>Eurotiomycetes</taxon>
        <taxon>Eurotiomycetidae</taxon>
        <taxon>Onygenales</taxon>
        <taxon>Ajellomycetaceae</taxon>
        <taxon>Emergomyces</taxon>
    </lineage>
</organism>
<dbReference type="InterPro" id="IPR011009">
    <property type="entry name" value="Kinase-like_dom_sf"/>
</dbReference>
<sequence length="219" mass="24693">MYNLPIQNNLAFPIILDLSEQLLSLLGISSPFLNLDGTPLCDPVLGHGGTGVVVQRDGIAVKLPLRYIDDNDDDTQANCLVIKHEEDVYQQPQDSDGVERCFSFSGYFIQMKLMKNRDLATYLKRQRSSCDFTESSILSLDSGMERVDDHGYSIYTDIGQLGAVIYEIITGQHCRFDLFKGQSSGPACAVWPRQEILSFTKNVWLDSSFLTRWAYSWAM</sequence>
<keyword evidence="2" id="KW-1185">Reference proteome</keyword>
<dbReference type="EMBL" id="LGRN01000024">
    <property type="protein sequence ID" value="OJD18832.1"/>
    <property type="molecule type" value="Genomic_DNA"/>
</dbReference>
<evidence type="ECO:0008006" key="3">
    <source>
        <dbReference type="Google" id="ProtNLM"/>
    </source>
</evidence>
<gene>
    <name evidence="1" type="ORF">AJ78_01164</name>
</gene>
<dbReference type="STRING" id="1447872.A0A1J9PQU3"/>
<accession>A0A1J9PQU3</accession>
<dbReference type="VEuPathDB" id="FungiDB:AJ78_01164"/>
<evidence type="ECO:0000313" key="1">
    <source>
        <dbReference type="EMBL" id="OJD18832.1"/>
    </source>
</evidence>
<dbReference type="SUPFAM" id="SSF56112">
    <property type="entry name" value="Protein kinase-like (PK-like)"/>
    <property type="match status" value="1"/>
</dbReference>
<protein>
    <recommendedName>
        <fullName evidence="3">Protein kinase domain-containing protein</fullName>
    </recommendedName>
</protein>
<evidence type="ECO:0000313" key="2">
    <source>
        <dbReference type="Proteomes" id="UP000182235"/>
    </source>
</evidence>
<comment type="caution">
    <text evidence="1">The sequence shown here is derived from an EMBL/GenBank/DDBJ whole genome shotgun (WGS) entry which is preliminary data.</text>
</comment>
<dbReference type="OrthoDB" id="4115689at2759"/>